<evidence type="ECO:0000256" key="1">
    <source>
        <dbReference type="SAM" id="MobiDB-lite"/>
    </source>
</evidence>
<accession>A0ABX6B6P6</accession>
<evidence type="ECO:0000313" key="3">
    <source>
        <dbReference type="Proteomes" id="UP000326041"/>
    </source>
</evidence>
<organism evidence="2 3">
    <name type="scientific">Streptomyces prasinus</name>
    <dbReference type="NCBI Taxonomy" id="67345"/>
    <lineage>
        <taxon>Bacteria</taxon>
        <taxon>Bacillati</taxon>
        <taxon>Actinomycetota</taxon>
        <taxon>Actinomycetes</taxon>
        <taxon>Kitasatosporales</taxon>
        <taxon>Streptomycetaceae</taxon>
        <taxon>Streptomyces</taxon>
    </lineage>
</organism>
<evidence type="ECO:0000313" key="2">
    <source>
        <dbReference type="EMBL" id="QEV09932.1"/>
    </source>
</evidence>
<gene>
    <name evidence="2" type="ORF">CP972_33870</name>
</gene>
<sequence>MPCTTPWPGGGCPVWGCRSSSPQGAEPARTARPARRPRADPGRAHPAARAGATAVGRPER</sequence>
<dbReference type="Proteomes" id="UP000326041">
    <property type="component" value="Chromosome"/>
</dbReference>
<name>A0ABX6B6P6_9ACTN</name>
<proteinExistence type="predicted"/>
<reference evidence="2 3" key="1">
    <citation type="submission" date="2017-09" db="EMBL/GenBank/DDBJ databases">
        <authorList>
            <person name="Lee N."/>
            <person name="Cho B.-K."/>
        </authorList>
    </citation>
    <scope>NUCLEOTIDE SEQUENCE [LARGE SCALE GENOMIC DNA]</scope>
    <source>
        <strain evidence="2 3">ATCC 13879</strain>
    </source>
</reference>
<protein>
    <submittedName>
        <fullName evidence="2">Uncharacterized protein</fullName>
    </submittedName>
</protein>
<dbReference type="EMBL" id="CP023697">
    <property type="protein sequence ID" value="QEV09932.1"/>
    <property type="molecule type" value="Genomic_DNA"/>
</dbReference>
<feature type="region of interest" description="Disordered" evidence="1">
    <location>
        <begin position="1"/>
        <end position="60"/>
    </location>
</feature>
<keyword evidence="3" id="KW-1185">Reference proteome</keyword>
<feature type="compositionally biased region" description="Low complexity" evidence="1">
    <location>
        <begin position="44"/>
        <end position="60"/>
    </location>
</feature>